<keyword evidence="2" id="KW-0479">Metal-binding</keyword>
<comment type="caution">
    <text evidence="3">The sequence shown here is derived from an EMBL/GenBank/DDBJ whole genome shotgun (WGS) entry which is preliminary data.</text>
</comment>
<dbReference type="OrthoDB" id="54272at2"/>
<dbReference type="AlphaFoldDB" id="A0A495X9B0"/>
<accession>A0A495X9B0</accession>
<dbReference type="Proteomes" id="UP000272729">
    <property type="component" value="Unassembled WGS sequence"/>
</dbReference>
<dbReference type="Gene3D" id="1.10.630.10">
    <property type="entry name" value="Cytochrome P450"/>
    <property type="match status" value="1"/>
</dbReference>
<organism evidence="3 4">
    <name type="scientific">Saccharothrix variisporea</name>
    <dbReference type="NCBI Taxonomy" id="543527"/>
    <lineage>
        <taxon>Bacteria</taxon>
        <taxon>Bacillati</taxon>
        <taxon>Actinomycetota</taxon>
        <taxon>Actinomycetes</taxon>
        <taxon>Pseudonocardiales</taxon>
        <taxon>Pseudonocardiaceae</taxon>
        <taxon>Saccharothrix</taxon>
    </lineage>
</organism>
<dbReference type="SUPFAM" id="SSF48264">
    <property type="entry name" value="Cytochrome P450"/>
    <property type="match status" value="1"/>
</dbReference>
<keyword evidence="4" id="KW-1185">Reference proteome</keyword>
<dbReference type="GO" id="GO:0004497">
    <property type="term" value="F:monooxygenase activity"/>
    <property type="evidence" value="ECO:0007669"/>
    <property type="project" value="UniProtKB-KW"/>
</dbReference>
<gene>
    <name evidence="3" type="ORF">DFJ66_2389</name>
</gene>
<dbReference type="InterPro" id="IPR001128">
    <property type="entry name" value="Cyt_P450"/>
</dbReference>
<dbReference type="InterPro" id="IPR002397">
    <property type="entry name" value="Cyt_P450_B"/>
</dbReference>
<keyword evidence="2" id="KW-0560">Oxidoreductase</keyword>
<dbReference type="PRINTS" id="PR00359">
    <property type="entry name" value="BP450"/>
</dbReference>
<name>A0A495X9B0_9PSEU</name>
<evidence type="ECO:0000256" key="2">
    <source>
        <dbReference type="RuleBase" id="RU000461"/>
    </source>
</evidence>
<proteinExistence type="inferred from homology"/>
<dbReference type="PANTHER" id="PTHR46696">
    <property type="entry name" value="P450, PUTATIVE (EUROFUNG)-RELATED"/>
    <property type="match status" value="1"/>
</dbReference>
<evidence type="ECO:0000313" key="4">
    <source>
        <dbReference type="Proteomes" id="UP000272729"/>
    </source>
</evidence>
<evidence type="ECO:0000256" key="1">
    <source>
        <dbReference type="ARBA" id="ARBA00010617"/>
    </source>
</evidence>
<sequence length="378" mass="41729">MFDPLSPEMLRDPFPVYAAMRREAPVHWHEPLRAWLVLRHEDCTRVVTDSTVFSSDIAVLGEEPPTAVIGIQNVDPPHHAAVRHLLVRGLRGVDMRDWVKTCAEYAEKLLAGADPDRFDFIREFAEPLSLESMRLLFGVPDFGEPDRFHAAQRALVLSMDAGLDPTRGAAGVPAREYLSGLLDPWVAEPPDDGLLRHVDFDAAGPLRRLLVNSLRQVLVAGFSSSSSLLGQAVHLLVERDLLDQDEPMTLSTAAYNEIVRYTSVVQADSRACAEDVEIGGQRIERGQEVLAVLASANRDPEVFERPDELRLDRAPNPHLGFGRGAHSCLGTALATALHVPTLNALSRRYRVEPAAAAEIRPSATLRGLDRLPLRLLPR</sequence>
<keyword evidence="2" id="KW-0503">Monooxygenase</keyword>
<evidence type="ECO:0000313" key="3">
    <source>
        <dbReference type="EMBL" id="RKT69193.1"/>
    </source>
</evidence>
<keyword evidence="2" id="KW-0408">Iron</keyword>
<evidence type="ECO:0008006" key="5">
    <source>
        <dbReference type="Google" id="ProtNLM"/>
    </source>
</evidence>
<dbReference type="Pfam" id="PF00067">
    <property type="entry name" value="p450"/>
    <property type="match status" value="1"/>
</dbReference>
<protein>
    <recommendedName>
        <fullName evidence="5">Cytochrome P450</fullName>
    </recommendedName>
</protein>
<dbReference type="EMBL" id="RBXR01000001">
    <property type="protein sequence ID" value="RKT69193.1"/>
    <property type="molecule type" value="Genomic_DNA"/>
</dbReference>
<dbReference type="GO" id="GO:0016705">
    <property type="term" value="F:oxidoreductase activity, acting on paired donors, with incorporation or reduction of molecular oxygen"/>
    <property type="evidence" value="ECO:0007669"/>
    <property type="project" value="InterPro"/>
</dbReference>
<comment type="similarity">
    <text evidence="1 2">Belongs to the cytochrome P450 family.</text>
</comment>
<dbReference type="GO" id="GO:0020037">
    <property type="term" value="F:heme binding"/>
    <property type="evidence" value="ECO:0007669"/>
    <property type="project" value="InterPro"/>
</dbReference>
<dbReference type="InterPro" id="IPR017972">
    <property type="entry name" value="Cyt_P450_CS"/>
</dbReference>
<dbReference type="PANTHER" id="PTHR46696:SF1">
    <property type="entry name" value="CYTOCHROME P450 YJIB-RELATED"/>
    <property type="match status" value="1"/>
</dbReference>
<dbReference type="PROSITE" id="PS00086">
    <property type="entry name" value="CYTOCHROME_P450"/>
    <property type="match status" value="1"/>
</dbReference>
<reference evidence="3 4" key="1">
    <citation type="submission" date="2018-10" db="EMBL/GenBank/DDBJ databases">
        <title>Sequencing the genomes of 1000 actinobacteria strains.</title>
        <authorList>
            <person name="Klenk H.-P."/>
        </authorList>
    </citation>
    <scope>NUCLEOTIDE SEQUENCE [LARGE SCALE GENOMIC DNA]</scope>
    <source>
        <strain evidence="3 4">DSM 43911</strain>
    </source>
</reference>
<keyword evidence="2" id="KW-0349">Heme</keyword>
<dbReference type="InterPro" id="IPR036396">
    <property type="entry name" value="Cyt_P450_sf"/>
</dbReference>
<dbReference type="GO" id="GO:0005506">
    <property type="term" value="F:iron ion binding"/>
    <property type="evidence" value="ECO:0007669"/>
    <property type="project" value="InterPro"/>
</dbReference>